<feature type="compositionally biased region" description="Pro residues" evidence="1">
    <location>
        <begin position="970"/>
        <end position="979"/>
    </location>
</feature>
<feature type="compositionally biased region" description="Polar residues" evidence="1">
    <location>
        <begin position="736"/>
        <end position="745"/>
    </location>
</feature>
<feature type="compositionally biased region" description="Polar residues" evidence="1">
    <location>
        <begin position="596"/>
        <end position="608"/>
    </location>
</feature>
<feature type="region of interest" description="Disordered" evidence="1">
    <location>
        <begin position="1651"/>
        <end position="1727"/>
    </location>
</feature>
<feature type="region of interest" description="Disordered" evidence="1">
    <location>
        <begin position="1166"/>
        <end position="1271"/>
    </location>
</feature>
<feature type="compositionally biased region" description="Low complexity" evidence="1">
    <location>
        <begin position="222"/>
        <end position="239"/>
    </location>
</feature>
<keyword evidence="3" id="KW-1185">Reference proteome</keyword>
<feature type="compositionally biased region" description="Basic and acidic residues" evidence="1">
    <location>
        <begin position="140"/>
        <end position="150"/>
    </location>
</feature>
<feature type="compositionally biased region" description="Basic and acidic residues" evidence="1">
    <location>
        <begin position="1198"/>
        <end position="1213"/>
    </location>
</feature>
<dbReference type="OrthoDB" id="267965at2759"/>
<feature type="region of interest" description="Disordered" evidence="1">
    <location>
        <begin position="1326"/>
        <end position="1370"/>
    </location>
</feature>
<reference evidence="2" key="1">
    <citation type="submission" date="2019-11" db="EMBL/GenBank/DDBJ databases">
        <title>Leishmania tarentolae CDS.</title>
        <authorList>
            <person name="Goto Y."/>
            <person name="Yamagishi J."/>
        </authorList>
    </citation>
    <scope>NUCLEOTIDE SEQUENCE [LARGE SCALE GENOMIC DNA]</scope>
    <source>
        <strain evidence="2">Parrot Tar II</strain>
    </source>
</reference>
<feature type="compositionally biased region" description="Basic and acidic residues" evidence="1">
    <location>
        <begin position="542"/>
        <end position="555"/>
    </location>
</feature>
<name>A0A640K934_LEITA</name>
<feature type="region of interest" description="Disordered" evidence="1">
    <location>
        <begin position="1978"/>
        <end position="2075"/>
    </location>
</feature>
<feature type="compositionally biased region" description="Low complexity" evidence="1">
    <location>
        <begin position="1056"/>
        <end position="1065"/>
    </location>
</feature>
<feature type="region of interest" description="Disordered" evidence="1">
    <location>
        <begin position="1851"/>
        <end position="1914"/>
    </location>
</feature>
<feature type="compositionally biased region" description="Basic and acidic residues" evidence="1">
    <location>
        <begin position="2037"/>
        <end position="2061"/>
    </location>
</feature>
<feature type="compositionally biased region" description="Basic and acidic residues" evidence="1">
    <location>
        <begin position="519"/>
        <end position="531"/>
    </location>
</feature>
<proteinExistence type="predicted"/>
<feature type="region of interest" description="Disordered" evidence="1">
    <location>
        <begin position="1761"/>
        <end position="1791"/>
    </location>
</feature>
<organism evidence="2 3">
    <name type="scientific">Leishmania tarentolae</name>
    <name type="common">Sauroleishmania tarentolae</name>
    <dbReference type="NCBI Taxonomy" id="5689"/>
    <lineage>
        <taxon>Eukaryota</taxon>
        <taxon>Discoba</taxon>
        <taxon>Euglenozoa</taxon>
        <taxon>Kinetoplastea</taxon>
        <taxon>Metakinetoplastina</taxon>
        <taxon>Trypanosomatida</taxon>
        <taxon>Trypanosomatidae</taxon>
        <taxon>Leishmaniinae</taxon>
        <taxon>Leishmania</taxon>
        <taxon>lizard Leishmania</taxon>
    </lineage>
</organism>
<feature type="compositionally biased region" description="Low complexity" evidence="1">
    <location>
        <begin position="281"/>
        <end position="292"/>
    </location>
</feature>
<feature type="region of interest" description="Disordered" evidence="1">
    <location>
        <begin position="1027"/>
        <end position="1083"/>
    </location>
</feature>
<feature type="compositionally biased region" description="Basic and acidic residues" evidence="1">
    <location>
        <begin position="583"/>
        <end position="595"/>
    </location>
</feature>
<gene>
    <name evidence="2" type="ORF">LtaPh_0506600</name>
</gene>
<accession>A0A640K934</accession>
<comment type="caution">
    <text evidence="2">The sequence shown here is derived from an EMBL/GenBank/DDBJ whole genome shotgun (WGS) entry which is preliminary data.</text>
</comment>
<evidence type="ECO:0000313" key="2">
    <source>
        <dbReference type="EMBL" id="GET85798.1"/>
    </source>
</evidence>
<feature type="region of interest" description="Disordered" evidence="1">
    <location>
        <begin position="2165"/>
        <end position="2201"/>
    </location>
</feature>
<feature type="compositionally biased region" description="Low complexity" evidence="1">
    <location>
        <begin position="1226"/>
        <end position="1238"/>
    </location>
</feature>
<dbReference type="VEuPathDB" id="TriTrypDB:LtaPh_0506600"/>
<feature type="compositionally biased region" description="Polar residues" evidence="1">
    <location>
        <begin position="1174"/>
        <end position="1193"/>
    </location>
</feature>
<protein>
    <submittedName>
        <fullName evidence="2">Uncharacterized protein</fullName>
    </submittedName>
</protein>
<feature type="compositionally biased region" description="Low complexity" evidence="1">
    <location>
        <begin position="255"/>
        <end position="265"/>
    </location>
</feature>
<feature type="compositionally biased region" description="Polar residues" evidence="1">
    <location>
        <begin position="907"/>
        <end position="924"/>
    </location>
</feature>
<feature type="region of interest" description="Disordered" evidence="1">
    <location>
        <begin position="461"/>
        <end position="507"/>
    </location>
</feature>
<feature type="compositionally biased region" description="Polar residues" evidence="1">
    <location>
        <begin position="1531"/>
        <end position="1545"/>
    </location>
</feature>
<feature type="compositionally biased region" description="Basic residues" evidence="1">
    <location>
        <begin position="874"/>
        <end position="888"/>
    </location>
</feature>
<feature type="compositionally biased region" description="Low complexity" evidence="1">
    <location>
        <begin position="644"/>
        <end position="653"/>
    </location>
</feature>
<feature type="region of interest" description="Disordered" evidence="1">
    <location>
        <begin position="1"/>
        <end position="98"/>
    </location>
</feature>
<feature type="region of interest" description="Disordered" evidence="1">
    <location>
        <begin position="140"/>
        <end position="292"/>
    </location>
</feature>
<feature type="compositionally biased region" description="Pro residues" evidence="1">
    <location>
        <begin position="1898"/>
        <end position="1907"/>
    </location>
</feature>
<feature type="region of interest" description="Disordered" evidence="1">
    <location>
        <begin position="716"/>
        <end position="745"/>
    </location>
</feature>
<feature type="region of interest" description="Disordered" evidence="1">
    <location>
        <begin position="633"/>
        <end position="681"/>
    </location>
</feature>
<evidence type="ECO:0000313" key="3">
    <source>
        <dbReference type="Proteomes" id="UP000419144"/>
    </source>
</evidence>
<feature type="compositionally biased region" description="Basic and acidic residues" evidence="1">
    <location>
        <begin position="1027"/>
        <end position="1050"/>
    </location>
</feature>
<feature type="region of interest" description="Disordered" evidence="1">
    <location>
        <begin position="1506"/>
        <end position="1563"/>
    </location>
</feature>
<feature type="compositionally biased region" description="Basic and acidic residues" evidence="1">
    <location>
        <begin position="1851"/>
        <end position="1862"/>
    </location>
</feature>
<feature type="region of interest" description="Disordered" evidence="1">
    <location>
        <begin position="1293"/>
        <end position="1313"/>
    </location>
</feature>
<feature type="compositionally biased region" description="Low complexity" evidence="1">
    <location>
        <begin position="849"/>
        <end position="862"/>
    </location>
</feature>
<feature type="region of interest" description="Disordered" evidence="1">
    <location>
        <begin position="780"/>
        <end position="935"/>
    </location>
</feature>
<feature type="compositionally biased region" description="Basic and acidic residues" evidence="1">
    <location>
        <begin position="793"/>
        <end position="810"/>
    </location>
</feature>
<dbReference type="EMBL" id="BLBS01000006">
    <property type="protein sequence ID" value="GET85798.1"/>
    <property type="molecule type" value="Genomic_DNA"/>
</dbReference>
<feature type="compositionally biased region" description="Basic and acidic residues" evidence="1">
    <location>
        <begin position="1332"/>
        <end position="1347"/>
    </location>
</feature>
<feature type="region of interest" description="Disordered" evidence="1">
    <location>
        <begin position="580"/>
        <end position="608"/>
    </location>
</feature>
<feature type="region of interest" description="Disordered" evidence="1">
    <location>
        <begin position="382"/>
        <end position="414"/>
    </location>
</feature>
<dbReference type="Proteomes" id="UP000419144">
    <property type="component" value="Unassembled WGS sequence"/>
</dbReference>
<feature type="region of interest" description="Disordered" evidence="1">
    <location>
        <begin position="519"/>
        <end position="560"/>
    </location>
</feature>
<sequence>MEDDVVAETTSIDFSVAPSDGRGDDVAGGSRTESSGSDHNGAMQAGRGDERHRIPTIQVPKPARPQPPLLSTPFGDDASVDRTSSPSASPPLAHLEKPITPFQAIRPVELLLKEHLSSPSLTRDVSLDFVRAVQRLDSECVHRSRSHSIDNGDYGDDDSDCGGNGATAKQQCPQGAEGYATYAGKQASQASRGLKAPPAAKPRSPSLTPPPRELLVLEQQPTKASSGAAATSTVITTTADESIHFEETDYDAEEAMATPMAAAAPASPPAQQPGNEPRGLSPSSSGNNSPGYTVSAATAATITGTAGVGGATLPTVSFMSHGLVALHEAGPQHSTPHPRVLSSSVQNEEDPMYCTVSEMTMANPVPPQRGGLMPLVGPNTGLQHARGASGGHRHPSPSHTSLRPPAAGRQVQSSDFSFDESNALLTSNTPREVVKSTAGAPRESAYFRDGAELASTSMRTQSMPGLHGKHLPHFGAPTPVKRTADGRTTADGGRFSQPAPPQQGQRPYALEEIASELKHHTESEKADEKGRTLRPSSTQPPRETRVRGKGTDRGSRSVSSILKSFPSKILCGRSRNSVAAKSSVDERGECHDARTSLHTPSSTRSTRSNFASGLARLSSMFKGLVSGAANGSVEVKTPRSHPLSSSSSQQQQQQHHHHHHQQQQQQQRLAPQHANKAATVAVAAASPQMAALENTISITNSNTNLRSVDVPVGPKQWQPPPAVTPSVTSAHAVKSGRTTPTREATSSWHGNLIDLHTDEEADRGCDDGVVGVAPPIPPAAATLAMPVEGASGRTEETKVRCRKKDAERPEHRRRHHRHHDAETRDHTSSSASAAVSGDGKRSRNGSAGGVDASSSSEPSAPALCTEKDGCQGRERKRRSGPQRPRRRREGQEQRKEQVNGVSKCPQARSTSPVPSLKSQSSEGGASSDGEPSHTFLRHCEGTLRHNCTDDNADRGSPSGSVNKDCRGDAVPPPPPPPQPVASAATLAVRRRELRAKSRVASSVNHFAVSWHTRQVARHRQKLLRHAERTSLARLQNRDAVRKSGSDEAASRHASRSQRWSGSQRSAVKTRQSGTALFSQQQQRKSGRLDQYEVALTRDILQLDVMVEKLRRRQLWAEASSEAAAAAEATPSRQSLRGAELRRAMATHASTAGPLPSRVNITAIATASTSARMGKSSTGNNDPDASPRLSQPHNNGRRKANEVKSVEADGRSGKDVTSPAQQQPNVSAACTSHASTSASVLGAVRRPGVADSGNGDAEADPSHSNSAGMPSKAAQLAIGALQRRYEQLLDDLVAPPASQPPATTESDDGGTTRDVEVSMEGYSRHIHSARRHLYPDQHLSREQDEGNRNRRVASSSSTRGRRLAPAPAQVRKTMKAEVARCAAALRAEYYQSQLYAQNQPQVSSKTIERGIRRPAAQETGTDTIPMAHVAAAYAQALRPSCVACRPQELDEYITLGLLSMMYGGAEERANPAAVFASESSDNVWQAHVRPVPTPTLAQRRIREDLYAAPRRCPRRQMGQAGGEPEAFCSDGNIATESPIKSVSVSRGTPPPLMHPQSAGAAAAAHDIGLSPQAETALASPVPSAPHPFTPTPMVIYGALLTKLMQREHRARRVRVSQEEEARYALQRLYVVETILVLRAAGSAAVVLEQDAPGEPALPTSQGTGTAASVPAHDRRDKSSGTHGTAPVVVTDTDFGSGESRDTERQSGYAAAAPLRMQDTTPRSSPEDDWVIQSGVEVDAVEQDAEDDSSSPAMRMALSSLEADATEVEDQVQQAEGHSTDFDVTEERSKSDNSVPSVLLFHVEDIPAGAALHNPVVASIRAAAARPFMESLAMPSTASSPATERQPLSIDKGEHITDSDRHGSVDNADGIAGTVEDAPNGSAAASAPSTRTHTDAVPHRSPPPVPPSPSAASSASLLSPHNLHMTKGEGAVDAAPNGDGVGAKNLEAVALDAVQCPVGPVKGAVNTAMTAAAAAGTMPNCEQPASAGDELGQAPEDSRPQQRQQQRPMATGTANTAVPASPHRVRFSFLPGVGSNSDGEVKETSDAWKQTRWEEQETSHADRGPQMGTPASLKHADSGTVAAGDEGHLAIDLLEKLNGLDALLLSSFPDYFTTGTDEDGLPGVVTRRHPHLTESIAPLAEGRNALLSPAARAAAADVSPFDAYVSDLRGHGTPPRLPPESLASQLRRKYGLPQPAQQRRHDH</sequence>
<evidence type="ECO:0000256" key="1">
    <source>
        <dbReference type="SAM" id="MobiDB-lite"/>
    </source>
</evidence>
<feature type="region of interest" description="Disordered" evidence="1">
    <location>
        <begin position="947"/>
        <end position="982"/>
    </location>
</feature>
<feature type="compositionally biased region" description="Polar residues" evidence="1">
    <location>
        <begin position="1066"/>
        <end position="1083"/>
    </location>
</feature>
<feature type="compositionally biased region" description="Basic and acidic residues" evidence="1">
    <location>
        <begin position="1776"/>
        <end position="1789"/>
    </location>
</feature>